<protein>
    <submittedName>
        <fullName evidence="4">N-acetylglutamate synthase</fullName>
    </submittedName>
</protein>
<keyword evidence="2" id="KW-0012">Acyltransferase</keyword>
<dbReference type="PANTHER" id="PTHR43626">
    <property type="entry name" value="ACYL-COA N-ACYLTRANSFERASE"/>
    <property type="match status" value="1"/>
</dbReference>
<evidence type="ECO:0000256" key="1">
    <source>
        <dbReference type="ARBA" id="ARBA00022679"/>
    </source>
</evidence>
<gene>
    <name evidence="4" type="ORF">SAMN04488082_12514</name>
</gene>
<evidence type="ECO:0000259" key="3">
    <source>
        <dbReference type="PROSITE" id="PS51186"/>
    </source>
</evidence>
<dbReference type="PANTHER" id="PTHR43626:SF4">
    <property type="entry name" value="GCN5-RELATED N-ACETYLTRANSFERASE 2, CHLOROPLASTIC"/>
    <property type="match status" value="1"/>
</dbReference>
<dbReference type="STRING" id="52560.SAMN04488082_12514"/>
<dbReference type="OrthoDB" id="9793138at2"/>
<dbReference type="CDD" id="cd04301">
    <property type="entry name" value="NAT_SF"/>
    <property type="match status" value="1"/>
</dbReference>
<dbReference type="AlphaFoldDB" id="A0A1I3ZLB1"/>
<dbReference type="InterPro" id="IPR045039">
    <property type="entry name" value="NSI-like"/>
</dbReference>
<dbReference type="PROSITE" id="PS51186">
    <property type="entry name" value="GNAT"/>
    <property type="match status" value="1"/>
</dbReference>
<dbReference type="Proteomes" id="UP000198635">
    <property type="component" value="Unassembled WGS sequence"/>
</dbReference>
<dbReference type="NCBIfam" id="NF005840">
    <property type="entry name" value="PRK07757.1"/>
    <property type="match status" value="1"/>
</dbReference>
<keyword evidence="1" id="KW-0808">Transferase</keyword>
<dbReference type="SUPFAM" id="SSF55729">
    <property type="entry name" value="Acyl-CoA N-acyltransferases (Nat)"/>
    <property type="match status" value="1"/>
</dbReference>
<proteinExistence type="predicted"/>
<dbReference type="RefSeq" id="WP_092379014.1">
    <property type="nucleotide sequence ID" value="NZ_FORX01000025.1"/>
</dbReference>
<dbReference type="GO" id="GO:0005737">
    <property type="term" value="C:cytoplasm"/>
    <property type="evidence" value="ECO:0007669"/>
    <property type="project" value="TreeGrafter"/>
</dbReference>
<dbReference type="InterPro" id="IPR016181">
    <property type="entry name" value="Acyl_CoA_acyltransferase"/>
</dbReference>
<dbReference type="Pfam" id="PF13508">
    <property type="entry name" value="Acetyltransf_7"/>
    <property type="match status" value="1"/>
</dbReference>
<evidence type="ECO:0000256" key="2">
    <source>
        <dbReference type="ARBA" id="ARBA00023315"/>
    </source>
</evidence>
<name>A0A1I3ZLB1_9BACT</name>
<evidence type="ECO:0000313" key="4">
    <source>
        <dbReference type="EMBL" id="SFK44329.1"/>
    </source>
</evidence>
<feature type="domain" description="N-acetyltransferase" evidence="3">
    <location>
        <begin position="4"/>
        <end position="140"/>
    </location>
</feature>
<dbReference type="EMBL" id="FORX01000025">
    <property type="protein sequence ID" value="SFK44329.1"/>
    <property type="molecule type" value="Genomic_DNA"/>
</dbReference>
<accession>A0A1I3ZLB1</accession>
<reference evidence="5" key="1">
    <citation type="submission" date="2016-10" db="EMBL/GenBank/DDBJ databases">
        <authorList>
            <person name="Varghese N."/>
            <person name="Submissions S."/>
        </authorList>
    </citation>
    <scope>NUCLEOTIDE SEQUENCE [LARGE SCALE GENOMIC DNA]</scope>
    <source>
        <strain evidence="5">DSM 5918</strain>
    </source>
</reference>
<dbReference type="GO" id="GO:0008080">
    <property type="term" value="F:N-acetyltransferase activity"/>
    <property type="evidence" value="ECO:0007669"/>
    <property type="project" value="InterPro"/>
</dbReference>
<evidence type="ECO:0000313" key="5">
    <source>
        <dbReference type="Proteomes" id="UP000198635"/>
    </source>
</evidence>
<sequence length="155" mass="17387">MEKYILRKATITDVKAIHRLLMDCATKRLLLPRSFGELYSHLRDFIVAEDAQSGTVVGCCALTITWEALAEVRSLVVAESAQGQGLGRRLVEFCVSEAVTFGVYKVFALTYQVPFFQKLGFSEVSKDILPQKVWADCLKCPQFPECDEVAMMIDL</sequence>
<dbReference type="InterPro" id="IPR000182">
    <property type="entry name" value="GNAT_dom"/>
</dbReference>
<dbReference type="Gene3D" id="3.40.630.30">
    <property type="match status" value="1"/>
</dbReference>
<keyword evidence="5" id="KW-1185">Reference proteome</keyword>
<organism evidence="4 5">
    <name type="scientific">Desulfomicrobium apsheronum</name>
    <dbReference type="NCBI Taxonomy" id="52560"/>
    <lineage>
        <taxon>Bacteria</taxon>
        <taxon>Pseudomonadati</taxon>
        <taxon>Thermodesulfobacteriota</taxon>
        <taxon>Desulfovibrionia</taxon>
        <taxon>Desulfovibrionales</taxon>
        <taxon>Desulfomicrobiaceae</taxon>
        <taxon>Desulfomicrobium</taxon>
    </lineage>
</organism>